<evidence type="ECO:0000313" key="2">
    <source>
        <dbReference type="Proteomes" id="UP000199672"/>
    </source>
</evidence>
<dbReference type="Proteomes" id="UP000199672">
    <property type="component" value="Unassembled WGS sequence"/>
</dbReference>
<gene>
    <name evidence="1" type="ORF">SAMN05216297_108217</name>
</gene>
<proteinExistence type="predicted"/>
<protein>
    <submittedName>
        <fullName evidence="1">Uncharacterized protein</fullName>
    </submittedName>
</protein>
<dbReference type="AlphaFoldDB" id="A0A1I1SUL6"/>
<accession>A0A1I1SUL6</accession>
<sequence length="343" mass="39896">MKTFNKKLTVLVLYLIAIYSCKRNEEANNKEKKQQSIKIDSTKTTDDDPIVTLFSFNNENNTELIKIAANGAGDDDKFSLGADKITIIVSKYRKNKESLKITQQVTLLVSEFNYINIDSHFLRKKIQGIDYFLFALKESPMGNGDPSSYLSYIMINTNNLQFYKLGYIGEYTLRSGDSIDGDFTKDKTLESNTTVYNELYQFASKSKWIYKPTEKEKDINYYKNFEQKWYKDNNHEDEETSASSIITSTYYTENLFKFNGFYDDDQVIENADFKIVSYFRHNIIAYDKNKKLYFPVIVGSCAHGCNKEIKFVSENEIEIVYEMNTQKTDTIDLDKIKFTNTPI</sequence>
<organism evidence="1 2">
    <name type="scientific">Flavobacterium phragmitis</name>
    <dbReference type="NCBI Taxonomy" id="739143"/>
    <lineage>
        <taxon>Bacteria</taxon>
        <taxon>Pseudomonadati</taxon>
        <taxon>Bacteroidota</taxon>
        <taxon>Flavobacteriia</taxon>
        <taxon>Flavobacteriales</taxon>
        <taxon>Flavobacteriaceae</taxon>
        <taxon>Flavobacterium</taxon>
    </lineage>
</organism>
<dbReference type="RefSeq" id="WP_091495320.1">
    <property type="nucleotide sequence ID" value="NZ_FOMH01000008.1"/>
</dbReference>
<dbReference type="OrthoDB" id="1323002at2"/>
<evidence type="ECO:0000313" key="1">
    <source>
        <dbReference type="EMBL" id="SFD50051.1"/>
    </source>
</evidence>
<reference evidence="2" key="1">
    <citation type="submission" date="2016-10" db="EMBL/GenBank/DDBJ databases">
        <authorList>
            <person name="Varghese N."/>
            <person name="Submissions S."/>
        </authorList>
    </citation>
    <scope>NUCLEOTIDE SEQUENCE [LARGE SCALE GENOMIC DNA]</scope>
    <source>
        <strain evidence="2">CGMCC 1.10370</strain>
    </source>
</reference>
<name>A0A1I1SUL6_9FLAO</name>
<dbReference type="EMBL" id="FOMH01000008">
    <property type="protein sequence ID" value="SFD50051.1"/>
    <property type="molecule type" value="Genomic_DNA"/>
</dbReference>
<dbReference type="PROSITE" id="PS51257">
    <property type="entry name" value="PROKAR_LIPOPROTEIN"/>
    <property type="match status" value="1"/>
</dbReference>
<keyword evidence="2" id="KW-1185">Reference proteome</keyword>